<organism evidence="2 3">
    <name type="scientific">Oceanidesulfovibrio marinus</name>
    <dbReference type="NCBI Taxonomy" id="370038"/>
    <lineage>
        <taxon>Bacteria</taxon>
        <taxon>Pseudomonadati</taxon>
        <taxon>Thermodesulfobacteriota</taxon>
        <taxon>Desulfovibrionia</taxon>
        <taxon>Desulfovibrionales</taxon>
        <taxon>Desulfovibrionaceae</taxon>
        <taxon>Oceanidesulfovibrio</taxon>
    </lineage>
</organism>
<dbReference type="GO" id="GO:0002144">
    <property type="term" value="C:cytosolic tRNA wobble base thiouridylase complex"/>
    <property type="evidence" value="ECO:0007669"/>
    <property type="project" value="TreeGrafter"/>
</dbReference>
<dbReference type="InterPro" id="IPR014729">
    <property type="entry name" value="Rossmann-like_a/b/a_fold"/>
</dbReference>
<evidence type="ECO:0000313" key="2">
    <source>
        <dbReference type="EMBL" id="TVM23807.1"/>
    </source>
</evidence>
<proteinExistence type="predicted"/>
<dbReference type="PANTHER" id="PTHR11807">
    <property type="entry name" value="ATPASES OF THE PP SUPERFAMILY-RELATED"/>
    <property type="match status" value="1"/>
</dbReference>
<accession>A0A6P1Z8J3</accession>
<comment type="caution">
    <text evidence="2">The sequence shown here is derived from an EMBL/GenBank/DDBJ whole genome shotgun (WGS) entry which is preliminary data.</text>
</comment>
<name>A0A6P1Z8J3_9BACT</name>
<reference evidence="2 3" key="1">
    <citation type="submission" date="2018-06" db="EMBL/GenBank/DDBJ databases">
        <title>Complete genome of Desulfovibrio marinus P48SEP.</title>
        <authorList>
            <person name="Crispim J.S."/>
            <person name="Vidigal P.M.P."/>
            <person name="Silva L.C.F."/>
            <person name="Araujo L.C."/>
            <person name="Laguardia C.N."/>
            <person name="Dias R.S."/>
            <person name="Sousa M.P."/>
            <person name="Paula S.O."/>
            <person name="Silva C."/>
        </authorList>
    </citation>
    <scope>NUCLEOTIDE SEQUENCE [LARGE SCALE GENOMIC DNA]</scope>
    <source>
        <strain evidence="2 3">P48SEP</strain>
    </source>
</reference>
<feature type="non-terminal residue" evidence="2">
    <location>
        <position position="116"/>
    </location>
</feature>
<dbReference type="Proteomes" id="UP000434052">
    <property type="component" value="Unassembled WGS sequence"/>
</dbReference>
<gene>
    <name evidence="2" type="ORF">DQK91_23510</name>
</gene>
<evidence type="ECO:0000256" key="1">
    <source>
        <dbReference type="ARBA" id="ARBA00022679"/>
    </source>
</evidence>
<protein>
    <submittedName>
        <fullName evidence="2">tRNA(Ile)-lysidine synthetase</fullName>
    </submittedName>
</protein>
<evidence type="ECO:0000313" key="3">
    <source>
        <dbReference type="Proteomes" id="UP000434052"/>
    </source>
</evidence>
<dbReference type="PANTHER" id="PTHR11807:SF27">
    <property type="entry name" value="TRNA-5-METHYLURIDINE(54) 2-SULFURTRANSFERASE"/>
    <property type="match status" value="1"/>
</dbReference>
<keyword evidence="1" id="KW-0808">Transferase</keyword>
<dbReference type="GO" id="GO:0016740">
    <property type="term" value="F:transferase activity"/>
    <property type="evidence" value="ECO:0007669"/>
    <property type="project" value="UniProtKB-KW"/>
</dbReference>
<dbReference type="GO" id="GO:0000049">
    <property type="term" value="F:tRNA binding"/>
    <property type="evidence" value="ECO:0007669"/>
    <property type="project" value="TreeGrafter"/>
</dbReference>
<dbReference type="GO" id="GO:0002143">
    <property type="term" value="P:tRNA wobble position uridine thiolation"/>
    <property type="evidence" value="ECO:0007669"/>
    <property type="project" value="TreeGrafter"/>
</dbReference>
<dbReference type="Gene3D" id="3.40.50.620">
    <property type="entry name" value="HUPs"/>
    <property type="match status" value="1"/>
</dbReference>
<dbReference type="AlphaFoldDB" id="A0A6P1Z8J3"/>
<dbReference type="SUPFAM" id="SSF52402">
    <property type="entry name" value="Adenine nucleotide alpha hydrolases-like"/>
    <property type="match status" value="1"/>
</dbReference>
<dbReference type="EMBL" id="QMIF01000350">
    <property type="protein sequence ID" value="TVM23807.1"/>
    <property type="molecule type" value="Genomic_DNA"/>
</dbReference>
<sequence length="116" mass="12934">MLEFLRRQLERGLRKQKLFDTSDSILLAISGGKDSLALARELKSMEYDLTSLNVDLVIPGSSEKARAGVEAVCQAHDLPLVVVALEEEGIPIPEVKRRIHRPICSVCGKVKRSYFN</sequence>